<dbReference type="RefSeq" id="WP_133532967.1">
    <property type="nucleotide sequence ID" value="NZ_SNXR01000013.1"/>
</dbReference>
<dbReference type="EMBL" id="SNXR01000013">
    <property type="protein sequence ID" value="TDP59437.1"/>
    <property type="molecule type" value="Genomic_DNA"/>
</dbReference>
<dbReference type="PROSITE" id="PS51257">
    <property type="entry name" value="PROKAR_LIPOPROTEIN"/>
    <property type="match status" value="1"/>
</dbReference>
<dbReference type="AlphaFoldDB" id="A0A4R6QBC3"/>
<dbReference type="OrthoDB" id="338827at2"/>
<evidence type="ECO:0000313" key="3">
    <source>
        <dbReference type="Proteomes" id="UP000295260"/>
    </source>
</evidence>
<organism evidence="2 3">
    <name type="scientific">Flavobacterium dankookense</name>
    <dbReference type="NCBI Taxonomy" id="706186"/>
    <lineage>
        <taxon>Bacteria</taxon>
        <taxon>Pseudomonadati</taxon>
        <taxon>Bacteroidota</taxon>
        <taxon>Flavobacteriia</taxon>
        <taxon>Flavobacteriales</taxon>
        <taxon>Flavobacteriaceae</taxon>
        <taxon>Flavobacterium</taxon>
    </lineage>
</organism>
<evidence type="ECO:0000259" key="1">
    <source>
        <dbReference type="Pfam" id="PF19076"/>
    </source>
</evidence>
<keyword evidence="3" id="KW-1185">Reference proteome</keyword>
<proteinExistence type="predicted"/>
<feature type="domain" description="CshA" evidence="1">
    <location>
        <begin position="75"/>
        <end position="131"/>
    </location>
</feature>
<accession>A0A4R6QBC3</accession>
<comment type="caution">
    <text evidence="2">The sequence shown here is derived from an EMBL/GenBank/DDBJ whole genome shotgun (WGS) entry which is preliminary data.</text>
</comment>
<dbReference type="Proteomes" id="UP000295260">
    <property type="component" value="Unassembled WGS sequence"/>
</dbReference>
<evidence type="ECO:0000313" key="2">
    <source>
        <dbReference type="EMBL" id="TDP59437.1"/>
    </source>
</evidence>
<name>A0A4R6QBC3_9FLAO</name>
<dbReference type="InterPro" id="IPR026395">
    <property type="entry name" value="CshA_fibril"/>
</dbReference>
<sequence>MIRNYFFRFVVIISLLITSCSDDDYTDIEDILPVATNDIGTYELLSTVTIDVSSNDTTGDTVLASSVSIVGGTDTDGNTTLDRLTVTNEGIWTVNPVTGAVTFTPNDGLTTSPTPISYTIKDAEGNVSNAATITISAVPSAVVDLTQVPYPKLSDYKFFAGIMKNQIPSLNVLPLEPESTLFTDYAHKKRFVWMPPGTKATYNGDGKVLELPVGAVLIKNFYYDNVQPSNETRIIETRIMIKKSTGWIFAEYVWNTEQTEAFYNMDGSYASITWTQENGSPRTVANYRIPSETECFVCHKANNSAQPIGIKPQNLNNDYPFSTGVQNQLAKWSEVGYLDNSNLPSNIPSAVDYKDSSKPLVDRVRSYLDINCAHCHSEAGHCGYRPMRFAFSDTAGEAGLTNMGVCVDTEDMQGFPSNLSKIINAGNPNRSMLFYRINTNNQTFRMPLHGRSEIHTEGVELIRTWIESLQPCQ</sequence>
<dbReference type="Pfam" id="PF19076">
    <property type="entry name" value="CshA_repeat"/>
    <property type="match status" value="1"/>
</dbReference>
<reference evidence="2 3" key="1">
    <citation type="submission" date="2019-03" db="EMBL/GenBank/DDBJ databases">
        <title>Genomic Encyclopedia of Archaeal and Bacterial Type Strains, Phase II (KMG-II): from individual species to whole genera.</title>
        <authorList>
            <person name="Goeker M."/>
        </authorList>
    </citation>
    <scope>NUCLEOTIDE SEQUENCE [LARGE SCALE GENOMIC DNA]</scope>
    <source>
        <strain evidence="2 3">DSM 25687</strain>
    </source>
</reference>
<gene>
    <name evidence="2" type="ORF">BC748_1688</name>
</gene>
<protein>
    <submittedName>
        <fullName evidence="2">Putative repeat protein (TIGR03806 family)</fullName>
    </submittedName>
</protein>